<gene>
    <name evidence="1" type="ORF">CR513_40796</name>
</gene>
<accession>A0A371FKJ7</accession>
<dbReference type="OrthoDB" id="2016337at2759"/>
<evidence type="ECO:0000313" key="2">
    <source>
        <dbReference type="Proteomes" id="UP000257109"/>
    </source>
</evidence>
<sequence length="70" mass="8065">MSDTRPRWHIANNWKRQKSMKSPGCLSPGAMENDKRTLRRLAVGFFLSGVILYKRSADLTLLRCVDDREA</sequence>
<keyword evidence="2" id="KW-1185">Reference proteome</keyword>
<dbReference type="EMBL" id="QJKJ01008724">
    <property type="protein sequence ID" value="RDX78855.1"/>
    <property type="molecule type" value="Genomic_DNA"/>
</dbReference>
<protein>
    <submittedName>
        <fullName evidence="1">Uncharacterized protein</fullName>
    </submittedName>
</protein>
<feature type="non-terminal residue" evidence="1">
    <location>
        <position position="1"/>
    </location>
</feature>
<dbReference type="Proteomes" id="UP000257109">
    <property type="component" value="Unassembled WGS sequence"/>
</dbReference>
<comment type="caution">
    <text evidence="1">The sequence shown here is derived from an EMBL/GenBank/DDBJ whole genome shotgun (WGS) entry which is preliminary data.</text>
</comment>
<evidence type="ECO:0000313" key="1">
    <source>
        <dbReference type="EMBL" id="RDX78855.1"/>
    </source>
</evidence>
<proteinExistence type="predicted"/>
<reference evidence="1" key="1">
    <citation type="submission" date="2018-05" db="EMBL/GenBank/DDBJ databases">
        <title>Draft genome of Mucuna pruriens seed.</title>
        <authorList>
            <person name="Nnadi N.E."/>
            <person name="Vos R."/>
            <person name="Hasami M.H."/>
            <person name="Devisetty U.K."/>
            <person name="Aguiy J.C."/>
        </authorList>
    </citation>
    <scope>NUCLEOTIDE SEQUENCE [LARGE SCALE GENOMIC DNA]</scope>
    <source>
        <strain evidence="1">JCA_2017</strain>
    </source>
</reference>
<organism evidence="1 2">
    <name type="scientific">Mucuna pruriens</name>
    <name type="common">Velvet bean</name>
    <name type="synonym">Dolichos pruriens</name>
    <dbReference type="NCBI Taxonomy" id="157652"/>
    <lineage>
        <taxon>Eukaryota</taxon>
        <taxon>Viridiplantae</taxon>
        <taxon>Streptophyta</taxon>
        <taxon>Embryophyta</taxon>
        <taxon>Tracheophyta</taxon>
        <taxon>Spermatophyta</taxon>
        <taxon>Magnoliopsida</taxon>
        <taxon>eudicotyledons</taxon>
        <taxon>Gunneridae</taxon>
        <taxon>Pentapetalae</taxon>
        <taxon>rosids</taxon>
        <taxon>fabids</taxon>
        <taxon>Fabales</taxon>
        <taxon>Fabaceae</taxon>
        <taxon>Papilionoideae</taxon>
        <taxon>50 kb inversion clade</taxon>
        <taxon>NPAAA clade</taxon>
        <taxon>indigoferoid/millettioid clade</taxon>
        <taxon>Phaseoleae</taxon>
        <taxon>Mucuna</taxon>
    </lineage>
</organism>
<dbReference type="AlphaFoldDB" id="A0A371FKJ7"/>
<name>A0A371FKJ7_MUCPR</name>